<dbReference type="InterPro" id="IPR035220">
    <property type="entry name" value="DUF5330"/>
</dbReference>
<evidence type="ECO:0000256" key="1">
    <source>
        <dbReference type="SAM" id="MobiDB-lite"/>
    </source>
</evidence>
<name>A0AAW9RM49_9HYPH</name>
<protein>
    <submittedName>
        <fullName evidence="3">DUF5330 domain-containing protein</fullName>
    </submittedName>
</protein>
<organism evidence="3 4">
    <name type="scientific">Microbaculum marinum</name>
    <dbReference type="NCBI Taxonomy" id="1764581"/>
    <lineage>
        <taxon>Bacteria</taxon>
        <taxon>Pseudomonadati</taxon>
        <taxon>Pseudomonadota</taxon>
        <taxon>Alphaproteobacteria</taxon>
        <taxon>Hyphomicrobiales</taxon>
        <taxon>Tepidamorphaceae</taxon>
        <taxon>Microbaculum</taxon>
    </lineage>
</organism>
<evidence type="ECO:0000256" key="2">
    <source>
        <dbReference type="SAM" id="SignalP"/>
    </source>
</evidence>
<keyword evidence="2" id="KW-0732">Signal</keyword>
<gene>
    <name evidence="3" type="ORF">V3328_07585</name>
</gene>
<reference evidence="3 4" key="1">
    <citation type="submission" date="2024-02" db="EMBL/GenBank/DDBJ databases">
        <title>Genome analysis and characterization of Microbaculum marinisediminis sp. nov., isolated from marine sediment.</title>
        <authorList>
            <person name="Du Z.-J."/>
            <person name="Ye Y.-Q."/>
            <person name="Zhang Z.-R."/>
            <person name="Yuan S.-M."/>
            <person name="Zhang X.-Y."/>
        </authorList>
    </citation>
    <scope>NUCLEOTIDE SEQUENCE [LARGE SCALE GENOMIC DNA]</scope>
    <source>
        <strain evidence="3 4">SDUM1044001</strain>
    </source>
</reference>
<feature type="chain" id="PRO_5043499881" evidence="2">
    <location>
        <begin position="24"/>
        <end position="124"/>
    </location>
</feature>
<keyword evidence="4" id="KW-1185">Reference proteome</keyword>
<feature type="compositionally biased region" description="Low complexity" evidence="1">
    <location>
        <begin position="95"/>
        <end position="107"/>
    </location>
</feature>
<feature type="region of interest" description="Disordered" evidence="1">
    <location>
        <begin position="95"/>
        <end position="124"/>
    </location>
</feature>
<sequence length="124" mass="12883">MFLIRTAFWLFLVVMLIPTGQSGQDGEPAETDLSPMEALSAAQHTVSDLAGFCDRNPATCETGTAVAKTFGQKAQAGAKMLYDYLSKTDFGSGAGTAATAGSDGADTLSTTDRDIPWQGPDAQG</sequence>
<evidence type="ECO:0000313" key="3">
    <source>
        <dbReference type="EMBL" id="MEJ8571327.1"/>
    </source>
</evidence>
<accession>A0AAW9RM49</accession>
<dbReference type="EMBL" id="JAZHOF010000003">
    <property type="protein sequence ID" value="MEJ8571327.1"/>
    <property type="molecule type" value="Genomic_DNA"/>
</dbReference>
<dbReference type="RefSeq" id="WP_340329029.1">
    <property type="nucleotide sequence ID" value="NZ_JAZHOF010000003.1"/>
</dbReference>
<comment type="caution">
    <text evidence="3">The sequence shown here is derived from an EMBL/GenBank/DDBJ whole genome shotgun (WGS) entry which is preliminary data.</text>
</comment>
<proteinExistence type="predicted"/>
<feature type="signal peptide" evidence="2">
    <location>
        <begin position="1"/>
        <end position="23"/>
    </location>
</feature>
<dbReference type="Proteomes" id="UP001378188">
    <property type="component" value="Unassembled WGS sequence"/>
</dbReference>
<evidence type="ECO:0000313" key="4">
    <source>
        <dbReference type="Proteomes" id="UP001378188"/>
    </source>
</evidence>
<dbReference type="AlphaFoldDB" id="A0AAW9RM49"/>
<dbReference type="Pfam" id="PF17264">
    <property type="entry name" value="DUF5330"/>
    <property type="match status" value="1"/>
</dbReference>